<dbReference type="OrthoDB" id="9157637at2"/>
<dbReference type="Proteomes" id="UP000472580">
    <property type="component" value="Unassembled WGS sequence"/>
</dbReference>
<evidence type="ECO:0000256" key="1">
    <source>
        <dbReference type="SAM" id="Phobius"/>
    </source>
</evidence>
<accession>A0A6L6YL73</accession>
<feature type="transmembrane region" description="Helical" evidence="1">
    <location>
        <begin position="245"/>
        <end position="267"/>
    </location>
</feature>
<feature type="transmembrane region" description="Helical" evidence="1">
    <location>
        <begin position="108"/>
        <end position="129"/>
    </location>
</feature>
<dbReference type="RefSeq" id="WP_160335901.1">
    <property type="nucleotide sequence ID" value="NZ_WSRP01000032.1"/>
</dbReference>
<keyword evidence="1" id="KW-0812">Transmembrane</keyword>
<proteinExistence type="predicted"/>
<feature type="transmembrane region" description="Helical" evidence="1">
    <location>
        <begin position="37"/>
        <end position="56"/>
    </location>
</feature>
<keyword evidence="1" id="KW-0472">Membrane</keyword>
<evidence type="ECO:0000313" key="3">
    <source>
        <dbReference type="Proteomes" id="UP000472580"/>
    </source>
</evidence>
<protein>
    <recommendedName>
        <fullName evidence="4">Dimethyl sulfoxide reductase anchor subunit</fullName>
    </recommendedName>
</protein>
<feature type="transmembrane region" description="Helical" evidence="1">
    <location>
        <begin position="141"/>
        <end position="161"/>
    </location>
</feature>
<keyword evidence="1" id="KW-1133">Transmembrane helix</keyword>
<feature type="transmembrane region" description="Helical" evidence="1">
    <location>
        <begin position="173"/>
        <end position="195"/>
    </location>
</feature>
<gene>
    <name evidence="2" type="ORF">E5987_09755</name>
</gene>
<feature type="transmembrane region" description="Helical" evidence="1">
    <location>
        <begin position="76"/>
        <end position="96"/>
    </location>
</feature>
<evidence type="ECO:0000313" key="2">
    <source>
        <dbReference type="EMBL" id="MVX57478.1"/>
    </source>
</evidence>
<comment type="caution">
    <text evidence="2">The sequence shown here is derived from an EMBL/GenBank/DDBJ whole genome shotgun (WGS) entry which is preliminary data.</text>
</comment>
<dbReference type="EMBL" id="WSRP01000032">
    <property type="protein sequence ID" value="MVX57478.1"/>
    <property type="molecule type" value="Genomic_DNA"/>
</dbReference>
<feature type="transmembrane region" description="Helical" evidence="1">
    <location>
        <begin position="215"/>
        <end position="233"/>
    </location>
</feature>
<feature type="transmembrane region" description="Helical" evidence="1">
    <location>
        <begin position="6"/>
        <end position="25"/>
    </location>
</feature>
<organism evidence="2 3">
    <name type="scientific">Parasutterella muris</name>
    <dbReference type="NCBI Taxonomy" id="2565572"/>
    <lineage>
        <taxon>Bacteria</taxon>
        <taxon>Pseudomonadati</taxon>
        <taxon>Pseudomonadota</taxon>
        <taxon>Betaproteobacteria</taxon>
        <taxon>Burkholderiales</taxon>
        <taxon>Sutterellaceae</taxon>
        <taxon>Parasutterella</taxon>
    </lineage>
</organism>
<reference evidence="2 3" key="1">
    <citation type="submission" date="2019-12" db="EMBL/GenBank/DDBJ databases">
        <title>Microbes associate with the intestines of laboratory mice.</title>
        <authorList>
            <person name="Navarre W."/>
            <person name="Wong E."/>
        </authorList>
    </citation>
    <scope>NUCLEOTIDE SEQUENCE [LARGE SCALE GENOMIC DNA]</scope>
    <source>
        <strain evidence="2 3">NM82_D38</strain>
    </source>
</reference>
<sequence length="272" mass="28580">MVGDWTLSLFAALLCLGSGLLAALAASEFSNFTERTLKTLASLGFVCLALGGLAAVSNLGRPSMILGVFANPASRLFWEMIGVAGALLTSAAYLAALFREADQTITRVIILLSALFAFVATAALGANMVMSWRPVLSSYTLMIPFIGLYWTAASLSFLLACELEDADGAKARASSFAASAVSVIGFSAYIAGLLANPDTSEAGQQLVTGVLSLQFWIGCVFCGILLPLAAALLRNARKLSASVGLIGVFIASFLWQSIIFDIGRAAWHFFNP</sequence>
<evidence type="ECO:0008006" key="4">
    <source>
        <dbReference type="Google" id="ProtNLM"/>
    </source>
</evidence>
<name>A0A6L6YL73_9BURK</name>
<keyword evidence="3" id="KW-1185">Reference proteome</keyword>
<dbReference type="AlphaFoldDB" id="A0A6L6YL73"/>